<evidence type="ECO:0000259" key="8">
    <source>
        <dbReference type="PROSITE" id="PS51293"/>
    </source>
</evidence>
<feature type="domain" description="Myb-like" evidence="7">
    <location>
        <begin position="55"/>
        <end position="105"/>
    </location>
</feature>
<dbReference type="InterPro" id="IPR006447">
    <property type="entry name" value="Myb_dom_plants"/>
</dbReference>
<dbReference type="PANTHER" id="PTHR12802:SF175">
    <property type="entry name" value="PROTEIN REVEILLE 2"/>
    <property type="match status" value="1"/>
</dbReference>
<dbReference type="InterPro" id="IPR017930">
    <property type="entry name" value="Myb_dom"/>
</dbReference>
<feature type="region of interest" description="Disordered" evidence="6">
    <location>
        <begin position="1"/>
        <end position="24"/>
    </location>
</feature>
<dbReference type="Proteomes" id="UP000504609">
    <property type="component" value="Unplaced"/>
</dbReference>
<dbReference type="GeneID" id="111431557"/>
<reference evidence="11 12" key="1">
    <citation type="submission" date="2025-04" db="UniProtKB">
        <authorList>
            <consortium name="RefSeq"/>
        </authorList>
    </citation>
    <scope>IDENTIFICATION</scope>
    <source>
        <tissue evidence="11 12">Young leaves</tissue>
    </source>
</reference>
<evidence type="ECO:0000256" key="1">
    <source>
        <dbReference type="ARBA" id="ARBA00004123"/>
    </source>
</evidence>
<keyword evidence="4" id="KW-0804">Transcription</keyword>
<dbReference type="GO" id="GO:0010468">
    <property type="term" value="P:regulation of gene expression"/>
    <property type="evidence" value="ECO:0007669"/>
    <property type="project" value="UniProtKB-ARBA"/>
</dbReference>
<evidence type="ECO:0000256" key="4">
    <source>
        <dbReference type="ARBA" id="ARBA00023163"/>
    </source>
</evidence>
<dbReference type="GO" id="GO:0005634">
    <property type="term" value="C:nucleus"/>
    <property type="evidence" value="ECO:0007669"/>
    <property type="project" value="UniProtKB-SubCell"/>
</dbReference>
<evidence type="ECO:0000256" key="5">
    <source>
        <dbReference type="ARBA" id="ARBA00023242"/>
    </source>
</evidence>
<dbReference type="InterPro" id="IPR009057">
    <property type="entry name" value="Homeodomain-like_sf"/>
</dbReference>
<feature type="region of interest" description="Disordered" evidence="6">
    <location>
        <begin position="108"/>
        <end position="175"/>
    </location>
</feature>
<dbReference type="RefSeq" id="XP_022924009.1">
    <property type="nucleotide sequence ID" value="XM_023068241.1"/>
</dbReference>
<dbReference type="InterPro" id="IPR017884">
    <property type="entry name" value="SANT_dom"/>
</dbReference>
<feature type="compositionally biased region" description="Basic residues" evidence="6">
    <location>
        <begin position="129"/>
        <end position="139"/>
    </location>
</feature>
<proteinExistence type="predicted"/>
<dbReference type="PROSITE" id="PS51294">
    <property type="entry name" value="HTH_MYB"/>
    <property type="match status" value="1"/>
</dbReference>
<dbReference type="FunFam" id="1.10.10.60:FF:000023">
    <property type="entry name" value="protein REVEILLE 6 isoform X1"/>
    <property type="match status" value="1"/>
</dbReference>
<dbReference type="RefSeq" id="XP_022924008.1">
    <property type="nucleotide sequence ID" value="XM_023068240.1"/>
</dbReference>
<keyword evidence="5" id="KW-0539">Nucleus</keyword>
<dbReference type="Pfam" id="PF00249">
    <property type="entry name" value="Myb_DNA-binding"/>
    <property type="match status" value="1"/>
</dbReference>
<evidence type="ECO:0000259" key="7">
    <source>
        <dbReference type="PROSITE" id="PS50090"/>
    </source>
</evidence>
<evidence type="ECO:0000256" key="6">
    <source>
        <dbReference type="SAM" id="MobiDB-lite"/>
    </source>
</evidence>
<dbReference type="GO" id="GO:0003677">
    <property type="term" value="F:DNA binding"/>
    <property type="evidence" value="ECO:0007669"/>
    <property type="project" value="UniProtKB-KW"/>
</dbReference>
<protein>
    <submittedName>
        <fullName evidence="11 12">Protein REVEILLE 7-like</fullName>
    </submittedName>
</protein>
<sequence length="483" mass="53178">MGVQEKNEGTLSNGSISAANNFLPKDGAQLDPLMRVSSISSDSNENALKVRKPYTISKQREKWTEEEHQRFLEALKLYGRGWRQIKEHVGTKTAVQIRSHAQKFFSKVVRESSGSNESSINPIEIPPPRPKRKPVHPYPRKAVDSIKAISVAREPKRSPSPNLSAAEKETQSPTSVLTAFSSDDQISAVSEQHNRCPSPISQTVDMQSARISSVRKGELYLSSKSNGGEEKGMLSLESSSERFSEDSLTMKFKSGSVYKKVDNKLHSPVRSIKLFGRTVMVTGDKQPPGHDFEVTKSLAFDGDSKNTCQAYAEKPVQILPSKHVDVNLALGMDNNGDWNMSPGGAPTNTLGNQDKSVPYVKAMPNAPQTCWSLCQNVPYFYLAPSDQTSTGTCTDHVMEERIQDDNSLESSCADSCSGSPSKNENENQSPEVKCQEPCLVGRGNANESKKGFVPYKRCLAQRDTSSALIVSEEREGRRARVCL</sequence>
<evidence type="ECO:0000313" key="12">
    <source>
        <dbReference type="RefSeq" id="XP_022924009.1"/>
    </source>
</evidence>
<feature type="domain" description="SANT" evidence="8">
    <location>
        <begin position="58"/>
        <end position="109"/>
    </location>
</feature>
<keyword evidence="3" id="KW-0238">DNA-binding</keyword>
<feature type="region of interest" description="Disordered" evidence="6">
    <location>
        <begin position="413"/>
        <end position="433"/>
    </location>
</feature>
<dbReference type="SMART" id="SM00717">
    <property type="entry name" value="SANT"/>
    <property type="match status" value="1"/>
</dbReference>
<feature type="domain" description="HTH myb-type" evidence="9">
    <location>
        <begin position="55"/>
        <end position="109"/>
    </location>
</feature>
<accession>A0A6J1E7Y7</accession>
<keyword evidence="10" id="KW-1185">Reference proteome</keyword>
<feature type="compositionally biased region" description="Polar residues" evidence="6">
    <location>
        <begin position="9"/>
        <end position="20"/>
    </location>
</feature>
<evidence type="ECO:0000313" key="10">
    <source>
        <dbReference type="Proteomes" id="UP000504609"/>
    </source>
</evidence>
<dbReference type="PANTHER" id="PTHR12802">
    <property type="entry name" value="SWI/SNF COMPLEX-RELATED"/>
    <property type="match status" value="1"/>
</dbReference>
<dbReference type="Gene3D" id="1.10.10.60">
    <property type="entry name" value="Homeodomain-like"/>
    <property type="match status" value="1"/>
</dbReference>
<evidence type="ECO:0000256" key="3">
    <source>
        <dbReference type="ARBA" id="ARBA00023125"/>
    </source>
</evidence>
<comment type="subcellular location">
    <subcellularLocation>
        <location evidence="1">Nucleus</location>
    </subcellularLocation>
</comment>
<dbReference type="NCBIfam" id="TIGR01557">
    <property type="entry name" value="myb_SHAQKYF"/>
    <property type="match status" value="1"/>
</dbReference>
<gene>
    <name evidence="11 12" type="primary">LOC111431557</name>
</gene>
<dbReference type="PROSITE" id="PS51293">
    <property type="entry name" value="SANT"/>
    <property type="match status" value="1"/>
</dbReference>
<evidence type="ECO:0000313" key="11">
    <source>
        <dbReference type="RefSeq" id="XP_022924008.1"/>
    </source>
</evidence>
<evidence type="ECO:0000259" key="9">
    <source>
        <dbReference type="PROSITE" id="PS51294"/>
    </source>
</evidence>
<dbReference type="AlphaFoldDB" id="A0A6J1E7Y7"/>
<dbReference type="PROSITE" id="PS50090">
    <property type="entry name" value="MYB_LIKE"/>
    <property type="match status" value="1"/>
</dbReference>
<name>A0A6J1E7Y7_CUCMO</name>
<evidence type="ECO:0000256" key="2">
    <source>
        <dbReference type="ARBA" id="ARBA00023015"/>
    </source>
</evidence>
<organism evidence="10 12">
    <name type="scientific">Cucurbita moschata</name>
    <name type="common">Winter crookneck squash</name>
    <name type="synonym">Cucurbita pepo var. moschata</name>
    <dbReference type="NCBI Taxonomy" id="3662"/>
    <lineage>
        <taxon>Eukaryota</taxon>
        <taxon>Viridiplantae</taxon>
        <taxon>Streptophyta</taxon>
        <taxon>Embryophyta</taxon>
        <taxon>Tracheophyta</taxon>
        <taxon>Spermatophyta</taxon>
        <taxon>Magnoliopsida</taxon>
        <taxon>eudicotyledons</taxon>
        <taxon>Gunneridae</taxon>
        <taxon>Pentapetalae</taxon>
        <taxon>rosids</taxon>
        <taxon>fabids</taxon>
        <taxon>Cucurbitales</taxon>
        <taxon>Cucurbitaceae</taxon>
        <taxon>Cucurbiteae</taxon>
        <taxon>Cucurbita</taxon>
    </lineage>
</organism>
<dbReference type="InterPro" id="IPR001005">
    <property type="entry name" value="SANT/Myb"/>
</dbReference>
<keyword evidence="2" id="KW-0805">Transcription regulation</keyword>
<dbReference type="CDD" id="cd00167">
    <property type="entry name" value="SANT"/>
    <property type="match status" value="1"/>
</dbReference>
<dbReference type="KEGG" id="cmos:111431557"/>
<dbReference type="SUPFAM" id="SSF46689">
    <property type="entry name" value="Homeodomain-like"/>
    <property type="match status" value="1"/>
</dbReference>